<sequence>MFLKSRPLIEDDLRHWIVAEFSFAIDQNILRNDTPLILPTRDFFTAPGGKTPETVQRLVRDFQRLLHIEDAEIHVAPLNRVRAENQVPDYGQLSQVGGTWQPQGDDVGGAAVVHYDPDHLEYLPITLLATLHHELMHHVLLNDEEEFPEDMSEEELRTDLHCVTSGGGIIQVNGYEASGWGGYMRQPTRCYCLAVFIYLRCIPQEQVLPDLSARMRKYLKKALKELRSPGTELEALRRKLNS</sequence>
<evidence type="ECO:0000313" key="2">
    <source>
        <dbReference type="Proteomes" id="UP000640583"/>
    </source>
</evidence>
<dbReference type="AlphaFoldDB" id="A0A8J7IYH3"/>
<dbReference type="Proteomes" id="UP000640583">
    <property type="component" value="Unassembled WGS sequence"/>
</dbReference>
<proteinExistence type="predicted"/>
<comment type="caution">
    <text evidence="1">The sequence shown here is derived from an EMBL/GenBank/DDBJ whole genome shotgun (WGS) entry which is preliminary data.</text>
</comment>
<keyword evidence="2" id="KW-1185">Reference proteome</keyword>
<accession>A0A8J7IYH3</accession>
<evidence type="ECO:0000313" key="1">
    <source>
        <dbReference type="EMBL" id="MBI1494575.1"/>
    </source>
</evidence>
<organism evidence="1 2">
    <name type="scientific">Halocynthiibacter styelae</name>
    <dbReference type="NCBI Taxonomy" id="2761955"/>
    <lineage>
        <taxon>Bacteria</taxon>
        <taxon>Pseudomonadati</taxon>
        <taxon>Pseudomonadota</taxon>
        <taxon>Alphaproteobacteria</taxon>
        <taxon>Rhodobacterales</taxon>
        <taxon>Paracoccaceae</taxon>
        <taxon>Halocynthiibacter</taxon>
    </lineage>
</organism>
<dbReference type="EMBL" id="JADCKQ010000010">
    <property type="protein sequence ID" value="MBI1494575.1"/>
    <property type="molecule type" value="Genomic_DNA"/>
</dbReference>
<name>A0A8J7IYH3_9RHOB</name>
<dbReference type="RefSeq" id="WP_228849332.1">
    <property type="nucleotide sequence ID" value="NZ_JADCKQ010000010.1"/>
</dbReference>
<gene>
    <name evidence="1" type="ORF">H1D41_13090</name>
</gene>
<reference evidence="1" key="1">
    <citation type="submission" date="2020-10" db="EMBL/GenBank/DDBJ databases">
        <title>Paenihalocynthiibacter styelae gen. nov., sp. nov., isolated from stalked sea squirt Styela clava.</title>
        <authorList>
            <person name="Kim Y.-O."/>
            <person name="Yoon J.-H."/>
        </authorList>
    </citation>
    <scope>NUCLEOTIDE SEQUENCE</scope>
    <source>
        <strain evidence="1">MYP1-1</strain>
    </source>
</reference>
<protein>
    <submittedName>
        <fullName evidence="1">Uncharacterized protein</fullName>
    </submittedName>
</protein>